<evidence type="ECO:0000313" key="11">
    <source>
        <dbReference type="Proteomes" id="UP001107558"/>
    </source>
</evidence>
<sequence>MIFCLSGLLAIICCKNLSALNQVHENNREINFPDMKNEDKIESQINSTQSNEIIHAGPKPSKVKCFHCHSIVITKVERQSSMSTHVVAAMLLPFCCCCLPYICLSCQDSVHSCPSCKEYLTTYRR</sequence>
<feature type="signal peptide" evidence="8">
    <location>
        <begin position="1"/>
        <end position="19"/>
    </location>
</feature>
<evidence type="ECO:0000256" key="5">
    <source>
        <dbReference type="ARBA" id="ARBA00022723"/>
    </source>
</evidence>
<evidence type="ECO:0000256" key="4">
    <source>
        <dbReference type="ARBA" id="ARBA00005975"/>
    </source>
</evidence>
<protein>
    <recommendedName>
        <fullName evidence="9">LITAF domain-containing protein</fullName>
    </recommendedName>
</protein>
<dbReference type="OrthoDB" id="5599753at2759"/>
<keyword evidence="8" id="KW-0732">Signal</keyword>
<evidence type="ECO:0000256" key="3">
    <source>
        <dbReference type="ARBA" id="ARBA00004630"/>
    </source>
</evidence>
<evidence type="ECO:0000256" key="7">
    <source>
        <dbReference type="ARBA" id="ARBA00023136"/>
    </source>
</evidence>
<dbReference type="GO" id="GO:0031902">
    <property type="term" value="C:late endosome membrane"/>
    <property type="evidence" value="ECO:0007669"/>
    <property type="project" value="UniProtKB-SubCell"/>
</dbReference>
<dbReference type="Pfam" id="PF10601">
    <property type="entry name" value="zf-LITAF-like"/>
    <property type="match status" value="1"/>
</dbReference>
<dbReference type="PROSITE" id="PS51837">
    <property type="entry name" value="LITAF"/>
    <property type="match status" value="1"/>
</dbReference>
<comment type="similarity">
    <text evidence="4">Belongs to the CDIP1/LITAF family.</text>
</comment>
<dbReference type="InterPro" id="IPR006629">
    <property type="entry name" value="LITAF"/>
</dbReference>
<evidence type="ECO:0000313" key="10">
    <source>
        <dbReference type="EMBL" id="KAG5675914.1"/>
    </source>
</evidence>
<dbReference type="InterPro" id="IPR037519">
    <property type="entry name" value="LITAF_fam"/>
</dbReference>
<dbReference type="Proteomes" id="UP001107558">
    <property type="component" value="Chromosome 2"/>
</dbReference>
<dbReference type="SMART" id="SM00714">
    <property type="entry name" value="LITAF"/>
    <property type="match status" value="1"/>
</dbReference>
<comment type="subcellular location">
    <subcellularLocation>
        <location evidence="2">Endosome membrane</location>
        <topology evidence="2">Peripheral membrane protein</topology>
    </subcellularLocation>
    <subcellularLocation>
        <location evidence="1">Late endosome membrane</location>
    </subcellularLocation>
    <subcellularLocation>
        <location evidence="3">Lysosome membrane</location>
        <topology evidence="3">Peripheral membrane protein</topology>
        <orientation evidence="3">Cytoplasmic side</orientation>
    </subcellularLocation>
</comment>
<dbReference type="PANTHER" id="PTHR23292">
    <property type="entry name" value="LIPOPOLYSACCHARIDE-INDUCED TUMOR NECROSIS FACTOR-ALPHA FACTOR"/>
    <property type="match status" value="1"/>
</dbReference>
<reference evidence="10" key="1">
    <citation type="submission" date="2021-03" db="EMBL/GenBank/DDBJ databases">
        <title>Chromosome level genome of the anhydrobiotic midge Polypedilum vanderplanki.</title>
        <authorList>
            <person name="Yoshida Y."/>
            <person name="Kikawada T."/>
            <person name="Gusev O."/>
        </authorList>
    </citation>
    <scope>NUCLEOTIDE SEQUENCE</scope>
    <source>
        <strain evidence="10">NIAS01</strain>
        <tissue evidence="10">Whole body or cell culture</tissue>
    </source>
</reference>
<evidence type="ECO:0000256" key="2">
    <source>
        <dbReference type="ARBA" id="ARBA00004481"/>
    </source>
</evidence>
<keyword evidence="7" id="KW-0472">Membrane</keyword>
<evidence type="ECO:0000256" key="6">
    <source>
        <dbReference type="ARBA" id="ARBA00022833"/>
    </source>
</evidence>
<dbReference type="PANTHER" id="PTHR23292:SF14">
    <property type="entry name" value="FI16615P1-RELATED"/>
    <property type="match status" value="1"/>
</dbReference>
<evidence type="ECO:0000259" key="9">
    <source>
        <dbReference type="PROSITE" id="PS51837"/>
    </source>
</evidence>
<comment type="caution">
    <text evidence="10">The sequence shown here is derived from an EMBL/GenBank/DDBJ whole genome shotgun (WGS) entry which is preliminary data.</text>
</comment>
<dbReference type="GO" id="GO:0005765">
    <property type="term" value="C:lysosomal membrane"/>
    <property type="evidence" value="ECO:0007669"/>
    <property type="project" value="UniProtKB-SubCell"/>
</dbReference>
<dbReference type="AlphaFoldDB" id="A0A9J6C1L9"/>
<feature type="domain" description="LITAF" evidence="9">
    <location>
        <begin position="45"/>
        <end position="125"/>
    </location>
</feature>
<feature type="chain" id="PRO_5039904870" description="LITAF domain-containing protein" evidence="8">
    <location>
        <begin position="20"/>
        <end position="125"/>
    </location>
</feature>
<gene>
    <name evidence="10" type="ORF">PVAND_005773</name>
</gene>
<dbReference type="GO" id="GO:0008270">
    <property type="term" value="F:zinc ion binding"/>
    <property type="evidence" value="ECO:0007669"/>
    <property type="project" value="TreeGrafter"/>
</dbReference>
<proteinExistence type="inferred from homology"/>
<name>A0A9J6C1L9_POLVA</name>
<keyword evidence="5" id="KW-0479">Metal-binding</keyword>
<evidence type="ECO:0000256" key="1">
    <source>
        <dbReference type="ARBA" id="ARBA00004414"/>
    </source>
</evidence>
<keyword evidence="11" id="KW-1185">Reference proteome</keyword>
<organism evidence="10 11">
    <name type="scientific">Polypedilum vanderplanki</name>
    <name type="common">Sleeping chironomid midge</name>
    <dbReference type="NCBI Taxonomy" id="319348"/>
    <lineage>
        <taxon>Eukaryota</taxon>
        <taxon>Metazoa</taxon>
        <taxon>Ecdysozoa</taxon>
        <taxon>Arthropoda</taxon>
        <taxon>Hexapoda</taxon>
        <taxon>Insecta</taxon>
        <taxon>Pterygota</taxon>
        <taxon>Neoptera</taxon>
        <taxon>Endopterygota</taxon>
        <taxon>Diptera</taxon>
        <taxon>Nematocera</taxon>
        <taxon>Chironomoidea</taxon>
        <taxon>Chironomidae</taxon>
        <taxon>Chironominae</taxon>
        <taxon>Polypedilum</taxon>
        <taxon>Polypedilum</taxon>
    </lineage>
</organism>
<keyword evidence="6" id="KW-0862">Zinc</keyword>
<evidence type="ECO:0000256" key="8">
    <source>
        <dbReference type="SAM" id="SignalP"/>
    </source>
</evidence>
<dbReference type="EMBL" id="JADBJN010000002">
    <property type="protein sequence ID" value="KAG5675914.1"/>
    <property type="molecule type" value="Genomic_DNA"/>
</dbReference>
<accession>A0A9J6C1L9</accession>